<reference evidence="3" key="2">
    <citation type="journal article" date="2021" name="Microbiol. Resour. Announc.">
        <title>Complete Genome Sequences of Three Human Oral Treponema parvum Isolates.</title>
        <authorList>
            <person name="Zeng H."/>
            <person name="Watt R.M."/>
        </authorList>
    </citation>
    <scope>NUCLEOTIDE SEQUENCE</scope>
    <source>
        <strain evidence="3">ATCC 700773</strain>
    </source>
</reference>
<proteinExistence type="inferred from homology"/>
<dbReference type="InterPro" id="IPR004839">
    <property type="entry name" value="Aminotransferase_I/II_large"/>
</dbReference>
<comment type="similarity">
    <text evidence="1">Belongs to the class-I pyridoxal-phosphate-dependent aminotransferase family.</text>
</comment>
<evidence type="ECO:0000313" key="3">
    <source>
        <dbReference type="EMBL" id="QTQ11605.1"/>
    </source>
</evidence>
<evidence type="ECO:0000259" key="2">
    <source>
        <dbReference type="Pfam" id="PF00155"/>
    </source>
</evidence>
<dbReference type="InterPro" id="IPR015424">
    <property type="entry name" value="PyrdxlP-dep_Trfase"/>
</dbReference>
<dbReference type="CDD" id="cd00609">
    <property type="entry name" value="AAT_like"/>
    <property type="match status" value="1"/>
</dbReference>
<dbReference type="Proteomes" id="UP000671995">
    <property type="component" value="Chromosome"/>
</dbReference>
<dbReference type="SUPFAM" id="SSF53383">
    <property type="entry name" value="PLP-dependent transferases"/>
    <property type="match status" value="1"/>
</dbReference>
<dbReference type="AlphaFoldDB" id="A0A975EZN3"/>
<dbReference type="InterPro" id="IPR004838">
    <property type="entry name" value="NHTrfase_class1_PyrdxlP-BS"/>
</dbReference>
<dbReference type="NCBIfam" id="NF005305">
    <property type="entry name" value="PRK06836.1"/>
    <property type="match status" value="1"/>
</dbReference>
<dbReference type="Pfam" id="PF00155">
    <property type="entry name" value="Aminotran_1_2"/>
    <property type="match status" value="1"/>
</dbReference>
<dbReference type="PROSITE" id="PS00105">
    <property type="entry name" value="AA_TRANSFER_CLASS_1"/>
    <property type="match status" value="1"/>
</dbReference>
<dbReference type="EMBL" id="CP054257">
    <property type="protein sequence ID" value="QTQ11605.1"/>
    <property type="molecule type" value="Genomic_DNA"/>
</dbReference>
<dbReference type="RefSeq" id="WP_210118400.1">
    <property type="nucleotide sequence ID" value="NZ_CP054257.1"/>
</dbReference>
<evidence type="ECO:0000256" key="1">
    <source>
        <dbReference type="RuleBase" id="RU000481"/>
    </source>
</evidence>
<dbReference type="InterPro" id="IPR015421">
    <property type="entry name" value="PyrdxlP-dep_Trfase_major"/>
</dbReference>
<dbReference type="GO" id="GO:0030170">
    <property type="term" value="F:pyridoxal phosphate binding"/>
    <property type="evidence" value="ECO:0007669"/>
    <property type="project" value="InterPro"/>
</dbReference>
<dbReference type="GO" id="GO:0008483">
    <property type="term" value="F:transaminase activity"/>
    <property type="evidence" value="ECO:0007669"/>
    <property type="project" value="UniProtKB-KW"/>
</dbReference>
<accession>A0A975EZN3</accession>
<gene>
    <name evidence="3" type="ORF">HRI96_04920</name>
</gene>
<sequence>MELSEKAKALSAGNSAIRKSFEEGAEMAKKIGAENVFDFSLGNPCARVPAKVKESILRLVNECDGQYLHGYMKNAGYDEVREAVAEFLNRRYGMKYDAKNIVMTSGAAGGLNCIFRTFLDPDEEVVCFAPFFGEYKNYVSSAGGKLVAVPPDTNTFQPNLDLLDSYINEKTKIILLNNPNNPTGVIYSSEIFKKLQEKINEAQKRIGHEICVVSDEPYRELAYDGNTVPYVPRYIKNCIVAYSFSKSLSLPGERIGYVAVPPDMPLEIISALIAVMRVGYVNAPSLFQLVVKDCLEERADLEFYDVNRRCLYEGLTRLGFTCLKPQGAFYLFLKSPVPDEADFVAEGKKHNILMIPGSAFGCSGYVRLAYCIPQDKVRRSLAAFAELAKKYF</sequence>
<name>A0A975EZN3_9SPIR</name>
<dbReference type="PANTHER" id="PTHR42691">
    <property type="entry name" value="ASPARTATE AMINOTRANSFERASE YHDR-RELATED"/>
    <property type="match status" value="1"/>
</dbReference>
<keyword evidence="1 3" id="KW-0032">Aminotransferase</keyword>
<dbReference type="PANTHER" id="PTHR42691:SF1">
    <property type="entry name" value="ASPARTATE AMINOTRANSFERASE YHDR-RELATED"/>
    <property type="match status" value="1"/>
</dbReference>
<dbReference type="EC" id="2.6.1.-" evidence="1"/>
<organism evidence="3 4">
    <name type="scientific">Treponema parvum</name>
    <dbReference type="NCBI Taxonomy" id="138851"/>
    <lineage>
        <taxon>Bacteria</taxon>
        <taxon>Pseudomonadati</taxon>
        <taxon>Spirochaetota</taxon>
        <taxon>Spirochaetia</taxon>
        <taxon>Spirochaetales</taxon>
        <taxon>Treponemataceae</taxon>
        <taxon>Treponema</taxon>
    </lineage>
</organism>
<comment type="cofactor">
    <cofactor evidence="1">
        <name>pyridoxal 5'-phosphate</name>
        <dbReference type="ChEBI" id="CHEBI:597326"/>
    </cofactor>
</comment>
<dbReference type="Gene3D" id="3.40.640.10">
    <property type="entry name" value="Type I PLP-dependent aspartate aminotransferase-like (Major domain)"/>
    <property type="match status" value="1"/>
</dbReference>
<keyword evidence="1" id="KW-0808">Transferase</keyword>
<evidence type="ECO:0000313" key="4">
    <source>
        <dbReference type="Proteomes" id="UP000671995"/>
    </source>
</evidence>
<protein>
    <recommendedName>
        <fullName evidence="1">Aminotransferase</fullName>
        <ecNumber evidence="1">2.6.1.-</ecNumber>
    </recommendedName>
</protein>
<reference evidence="3" key="1">
    <citation type="submission" date="2020-05" db="EMBL/GenBank/DDBJ databases">
        <authorList>
            <person name="Zeng H."/>
            <person name="Chan Y.K."/>
            <person name="Watt R.M."/>
        </authorList>
    </citation>
    <scope>NUCLEOTIDE SEQUENCE</scope>
    <source>
        <strain evidence="3">ATCC 700773</strain>
    </source>
</reference>
<feature type="domain" description="Aminotransferase class I/classII large" evidence="2">
    <location>
        <begin position="35"/>
        <end position="383"/>
    </location>
</feature>